<reference evidence="2 3" key="1">
    <citation type="submission" date="2019-07" db="EMBL/GenBank/DDBJ databases">
        <title>Rhodotorula toruloides NBRC10032 genome sequencing.</title>
        <authorList>
            <person name="Shida Y."/>
            <person name="Takaku H."/>
            <person name="Ogasawara W."/>
            <person name="Mori K."/>
        </authorList>
    </citation>
    <scope>NUCLEOTIDE SEQUENCE [LARGE SCALE GENOMIC DNA]</scope>
    <source>
        <strain evidence="2 3">NBRC10032</strain>
    </source>
</reference>
<dbReference type="EMBL" id="BJWK01000007">
    <property type="protein sequence ID" value="GEM09138.1"/>
    <property type="molecule type" value="Genomic_DNA"/>
</dbReference>
<organism evidence="2 3">
    <name type="scientific">Rhodotorula toruloides</name>
    <name type="common">Yeast</name>
    <name type="synonym">Rhodosporidium toruloides</name>
    <dbReference type="NCBI Taxonomy" id="5286"/>
    <lineage>
        <taxon>Eukaryota</taxon>
        <taxon>Fungi</taxon>
        <taxon>Dikarya</taxon>
        <taxon>Basidiomycota</taxon>
        <taxon>Pucciniomycotina</taxon>
        <taxon>Microbotryomycetes</taxon>
        <taxon>Sporidiobolales</taxon>
        <taxon>Sporidiobolaceae</taxon>
        <taxon>Rhodotorula</taxon>
    </lineage>
</organism>
<name>A0A511KFJ6_RHOTO</name>
<comment type="caution">
    <text evidence="2">The sequence shown here is derived from an EMBL/GenBank/DDBJ whole genome shotgun (WGS) entry which is preliminary data.</text>
</comment>
<dbReference type="AlphaFoldDB" id="A0A511KFJ6"/>
<evidence type="ECO:0000313" key="2">
    <source>
        <dbReference type="EMBL" id="GEM09138.1"/>
    </source>
</evidence>
<sequence length="161" mass="17505">MLLASLATALLALSSFAIASNSSSATLSDLEPIDLPEPRTLIYKEVCFANVFEGAGASTFLFPKRESALTRLPSLVDDILDTPQTQHKDSNSHPIFYRTGTKRDFDPVVDPAATEGVEKEGHHEGGELFGFEEFCYRMRRAKKDAAKEKGAGAGTLPVKSR</sequence>
<evidence type="ECO:0000313" key="3">
    <source>
        <dbReference type="Proteomes" id="UP000321518"/>
    </source>
</evidence>
<keyword evidence="1" id="KW-0732">Signal</keyword>
<proteinExistence type="predicted"/>
<accession>A0A511KFJ6</accession>
<gene>
    <name evidence="2" type="ORF">Rt10032_c07g3155</name>
</gene>
<feature type="chain" id="PRO_5022240464" evidence="1">
    <location>
        <begin position="20"/>
        <end position="161"/>
    </location>
</feature>
<protein>
    <submittedName>
        <fullName evidence="2">Uncharacterized protein</fullName>
    </submittedName>
</protein>
<feature type="signal peptide" evidence="1">
    <location>
        <begin position="1"/>
        <end position="19"/>
    </location>
</feature>
<dbReference type="Proteomes" id="UP000321518">
    <property type="component" value="Unassembled WGS sequence"/>
</dbReference>
<evidence type="ECO:0000256" key="1">
    <source>
        <dbReference type="SAM" id="SignalP"/>
    </source>
</evidence>
<dbReference type="OrthoDB" id="10490881at2759"/>